<feature type="transmembrane region" description="Helical" evidence="2">
    <location>
        <begin position="37"/>
        <end position="54"/>
    </location>
</feature>
<dbReference type="AlphaFoldDB" id="A0A9W7FXH2"/>
<feature type="compositionally biased region" description="Basic and acidic residues" evidence="1">
    <location>
        <begin position="90"/>
        <end position="101"/>
    </location>
</feature>
<proteinExistence type="predicted"/>
<organism evidence="3 4">
    <name type="scientific">Triparma retinervis</name>
    <dbReference type="NCBI Taxonomy" id="2557542"/>
    <lineage>
        <taxon>Eukaryota</taxon>
        <taxon>Sar</taxon>
        <taxon>Stramenopiles</taxon>
        <taxon>Ochrophyta</taxon>
        <taxon>Bolidophyceae</taxon>
        <taxon>Parmales</taxon>
        <taxon>Triparmaceae</taxon>
        <taxon>Triparma</taxon>
    </lineage>
</organism>
<keyword evidence="2" id="KW-0812">Transmembrane</keyword>
<sequence length="140" mass="15844">MKPPKSPSELSDVMQRRAELPPAFTTTEQKMALHKQCIAYGLPFILLYWAFLYYSDNERLEYEKTGKINGVQYKPAPNGMEGGGSRVRGRRDEKKRVLAKEEGEEEGGQVADNRALESRVAKLEALIDTQRELRGKRGTA</sequence>
<dbReference type="EMBL" id="BRXZ01008116">
    <property type="protein sequence ID" value="GMI21737.1"/>
    <property type="molecule type" value="Genomic_DNA"/>
</dbReference>
<evidence type="ECO:0000256" key="1">
    <source>
        <dbReference type="SAM" id="MobiDB-lite"/>
    </source>
</evidence>
<keyword evidence="2" id="KW-0472">Membrane</keyword>
<evidence type="ECO:0000256" key="2">
    <source>
        <dbReference type="SAM" id="Phobius"/>
    </source>
</evidence>
<dbReference type="Proteomes" id="UP001165082">
    <property type="component" value="Unassembled WGS sequence"/>
</dbReference>
<accession>A0A9W7FXH2</accession>
<keyword evidence="2" id="KW-1133">Transmembrane helix</keyword>
<evidence type="ECO:0000313" key="4">
    <source>
        <dbReference type="Proteomes" id="UP001165082"/>
    </source>
</evidence>
<comment type="caution">
    <text evidence="3">The sequence shown here is derived from an EMBL/GenBank/DDBJ whole genome shotgun (WGS) entry which is preliminary data.</text>
</comment>
<name>A0A9W7FXH2_9STRA</name>
<feature type="region of interest" description="Disordered" evidence="1">
    <location>
        <begin position="73"/>
        <end position="113"/>
    </location>
</feature>
<protein>
    <submittedName>
        <fullName evidence="3">Uncharacterized protein</fullName>
    </submittedName>
</protein>
<keyword evidence="4" id="KW-1185">Reference proteome</keyword>
<dbReference type="OrthoDB" id="10438857at2759"/>
<reference evidence="3" key="1">
    <citation type="submission" date="2022-07" db="EMBL/GenBank/DDBJ databases">
        <title>Genome analysis of Parmales, a sister group of diatoms, reveals the evolutionary specialization of diatoms from phago-mixotrophs to photoautotrophs.</title>
        <authorList>
            <person name="Ban H."/>
            <person name="Sato S."/>
            <person name="Yoshikawa S."/>
            <person name="Kazumasa Y."/>
            <person name="Nakamura Y."/>
            <person name="Ichinomiya M."/>
            <person name="Saitoh K."/>
            <person name="Sato N."/>
            <person name="Blanc-Mathieu R."/>
            <person name="Endo H."/>
            <person name="Kuwata A."/>
            <person name="Ogata H."/>
        </authorList>
    </citation>
    <scope>NUCLEOTIDE SEQUENCE</scope>
</reference>
<gene>
    <name evidence="3" type="ORF">TrRE_jg6352</name>
</gene>
<evidence type="ECO:0000313" key="3">
    <source>
        <dbReference type="EMBL" id="GMI21737.1"/>
    </source>
</evidence>